<sequence length="150" mass="16836">MSSLSDQKMFCRISCNGFKIWAAETVIPASSAPANPVIEVMNASELQSLRVLNKDYGFDGKVKISPSANERQREEIMNDCNRYGFEIHEEPKPNGGNVECGEYFDICENQADLTVEIGRGGGRMPRYGGQRRRKTAVMAVDIDGRREKRK</sequence>
<proteinExistence type="predicted"/>
<dbReference type="EMBL" id="AWUE01024430">
    <property type="protein sequence ID" value="OMO50752.1"/>
    <property type="molecule type" value="Genomic_DNA"/>
</dbReference>
<keyword evidence="2" id="KW-1185">Reference proteome</keyword>
<reference evidence="2" key="1">
    <citation type="submission" date="2013-09" db="EMBL/GenBank/DDBJ databases">
        <title>Corchorus olitorius genome sequencing.</title>
        <authorList>
            <person name="Alam M."/>
            <person name="Haque M.S."/>
            <person name="Islam M.S."/>
            <person name="Emdad E.M."/>
            <person name="Islam M.M."/>
            <person name="Ahmed B."/>
            <person name="Halim A."/>
            <person name="Hossen Q.M.M."/>
            <person name="Hossain M.Z."/>
            <person name="Ahmed R."/>
            <person name="Khan M.M."/>
            <person name="Islam R."/>
            <person name="Rashid M.M."/>
            <person name="Khan S.A."/>
            <person name="Rahman M.S."/>
            <person name="Alam M."/>
            <person name="Yahiya A.S."/>
            <person name="Khan M.S."/>
            <person name="Azam M.S."/>
            <person name="Haque T."/>
            <person name="Lashkar M.Z.H."/>
            <person name="Akhand A.I."/>
            <person name="Morshed G."/>
            <person name="Roy S."/>
            <person name="Uddin K.S."/>
            <person name="Rabeya T."/>
            <person name="Hossain A.S."/>
            <person name="Chowdhury A."/>
            <person name="Snigdha A.R."/>
            <person name="Mortoza M.S."/>
            <person name="Matin S.A."/>
            <person name="Hoque S.M.E."/>
            <person name="Islam M.K."/>
            <person name="Roy D.K."/>
            <person name="Haider R."/>
            <person name="Moosa M.M."/>
            <person name="Elias S.M."/>
            <person name="Hasan A.M."/>
            <person name="Jahan S."/>
            <person name="Shafiuddin M."/>
            <person name="Mahmood N."/>
            <person name="Shommy N.S."/>
        </authorList>
    </citation>
    <scope>NUCLEOTIDE SEQUENCE [LARGE SCALE GENOMIC DNA]</scope>
    <source>
        <strain evidence="2">cv. O-4</strain>
    </source>
</reference>
<gene>
    <name evidence="1" type="ORF">COLO4_37903</name>
</gene>
<protein>
    <submittedName>
        <fullName evidence="1">Uncharacterized protein</fullName>
    </submittedName>
</protein>
<evidence type="ECO:0000313" key="1">
    <source>
        <dbReference type="EMBL" id="OMO50752.1"/>
    </source>
</evidence>
<organism evidence="1 2">
    <name type="scientific">Corchorus olitorius</name>
    <dbReference type="NCBI Taxonomy" id="93759"/>
    <lineage>
        <taxon>Eukaryota</taxon>
        <taxon>Viridiplantae</taxon>
        <taxon>Streptophyta</taxon>
        <taxon>Embryophyta</taxon>
        <taxon>Tracheophyta</taxon>
        <taxon>Spermatophyta</taxon>
        <taxon>Magnoliopsida</taxon>
        <taxon>eudicotyledons</taxon>
        <taxon>Gunneridae</taxon>
        <taxon>Pentapetalae</taxon>
        <taxon>rosids</taxon>
        <taxon>malvids</taxon>
        <taxon>Malvales</taxon>
        <taxon>Malvaceae</taxon>
        <taxon>Grewioideae</taxon>
        <taxon>Apeibeae</taxon>
        <taxon>Corchorus</taxon>
    </lineage>
</organism>
<accession>A0A1R3FY31</accession>
<evidence type="ECO:0000313" key="2">
    <source>
        <dbReference type="Proteomes" id="UP000187203"/>
    </source>
</evidence>
<comment type="caution">
    <text evidence="1">The sequence shown here is derived from an EMBL/GenBank/DDBJ whole genome shotgun (WGS) entry which is preliminary data.</text>
</comment>
<name>A0A1R3FY31_9ROSI</name>
<dbReference type="AlphaFoldDB" id="A0A1R3FY31"/>
<dbReference type="Proteomes" id="UP000187203">
    <property type="component" value="Unassembled WGS sequence"/>
</dbReference>